<keyword evidence="3" id="KW-1185">Reference proteome</keyword>
<dbReference type="PANTHER" id="PTHR40624:SF1">
    <property type="entry name" value="BIOSYNTHESIS MONOOXYGENASE, PUTATIVE (AFU_ORTHOLOGUE AFUA_1G12025)-RELATED"/>
    <property type="match status" value="1"/>
</dbReference>
<evidence type="ECO:0000259" key="1">
    <source>
        <dbReference type="PROSITE" id="PS51725"/>
    </source>
</evidence>
<dbReference type="Proteomes" id="UP000727907">
    <property type="component" value="Unassembled WGS sequence"/>
</dbReference>
<dbReference type="PANTHER" id="PTHR40624">
    <property type="entry name" value="BIOSYNTHESIS MONOOXYGENASE, PUTATIVE (AFU_ORTHOLOGUE AFUA_1G12025)-RELATED"/>
    <property type="match status" value="1"/>
</dbReference>
<reference evidence="2 3" key="1">
    <citation type="submission" date="2021-06" db="EMBL/GenBank/DDBJ databases">
        <authorList>
            <person name="Lee D.H."/>
        </authorList>
    </citation>
    <scope>NUCLEOTIDE SEQUENCE [LARGE SCALE GENOMIC DNA]</scope>
    <source>
        <strain evidence="2 3">MMS21-HV4-11</strain>
    </source>
</reference>
<gene>
    <name evidence="2" type="ORF">KQ910_14030</name>
</gene>
<dbReference type="Pfam" id="PF03992">
    <property type="entry name" value="ABM"/>
    <property type="match status" value="1"/>
</dbReference>
<feature type="domain" description="ABM" evidence="1">
    <location>
        <begin position="4"/>
        <end position="93"/>
    </location>
</feature>
<sequence length="97" mass="11040">MPKLAIIATIKTKPGKRDEYIDYVRAHAKRCRATEPGTLGLEIFVPHEQPDTFILYELYANQDAFESHWNGASHQQVRKETADLQLDVTAVRCSPVE</sequence>
<name>A0ABS6IJX2_9HYPH</name>
<dbReference type="GO" id="GO:0004497">
    <property type="term" value="F:monooxygenase activity"/>
    <property type="evidence" value="ECO:0007669"/>
    <property type="project" value="UniProtKB-KW"/>
</dbReference>
<proteinExistence type="predicted"/>
<protein>
    <submittedName>
        <fullName evidence="2">Antibiotic biosynthesis monooxygenase</fullName>
    </submittedName>
</protein>
<evidence type="ECO:0000313" key="2">
    <source>
        <dbReference type="EMBL" id="MBU8874891.1"/>
    </source>
</evidence>
<dbReference type="RefSeq" id="WP_216961226.1">
    <property type="nucleotide sequence ID" value="NZ_JAHOPB010000001.1"/>
</dbReference>
<dbReference type="EMBL" id="JAHOPB010000001">
    <property type="protein sequence ID" value="MBU8874891.1"/>
    <property type="molecule type" value="Genomic_DNA"/>
</dbReference>
<comment type="caution">
    <text evidence="2">The sequence shown here is derived from an EMBL/GenBank/DDBJ whole genome shotgun (WGS) entry which is preliminary data.</text>
</comment>
<keyword evidence="2" id="KW-0503">Monooxygenase</keyword>
<accession>A0ABS6IJX2</accession>
<dbReference type="InterPro" id="IPR007138">
    <property type="entry name" value="ABM_dom"/>
</dbReference>
<keyword evidence="2" id="KW-0560">Oxidoreductase</keyword>
<organism evidence="2 3">
    <name type="scientific">Reyranella humidisoli</name>
    <dbReference type="NCBI Taxonomy" id="2849149"/>
    <lineage>
        <taxon>Bacteria</taxon>
        <taxon>Pseudomonadati</taxon>
        <taxon>Pseudomonadota</taxon>
        <taxon>Alphaproteobacteria</taxon>
        <taxon>Hyphomicrobiales</taxon>
        <taxon>Reyranellaceae</taxon>
        <taxon>Reyranella</taxon>
    </lineage>
</organism>
<evidence type="ECO:0000313" key="3">
    <source>
        <dbReference type="Proteomes" id="UP000727907"/>
    </source>
</evidence>
<dbReference type="PROSITE" id="PS51725">
    <property type="entry name" value="ABM"/>
    <property type="match status" value="1"/>
</dbReference>